<keyword evidence="5" id="KW-1185">Reference proteome</keyword>
<evidence type="ECO:0000313" key="4">
    <source>
        <dbReference type="Proteomes" id="UP000318186"/>
    </source>
</evidence>
<dbReference type="EMBL" id="CP109114">
    <property type="protein sequence ID" value="WSC12291.1"/>
    <property type="molecule type" value="Genomic_DNA"/>
</dbReference>
<keyword evidence="1" id="KW-0472">Membrane</keyword>
<proteinExistence type="predicted"/>
<evidence type="ECO:0000313" key="2">
    <source>
        <dbReference type="EMBL" id="TWG06841.1"/>
    </source>
</evidence>
<keyword evidence="1" id="KW-1133">Transmembrane helix</keyword>
<evidence type="ECO:0000256" key="1">
    <source>
        <dbReference type="SAM" id="Phobius"/>
    </source>
</evidence>
<dbReference type="Proteomes" id="UP001330827">
    <property type="component" value="Chromosome"/>
</dbReference>
<feature type="transmembrane region" description="Helical" evidence="1">
    <location>
        <begin position="43"/>
        <end position="64"/>
    </location>
</feature>
<dbReference type="AlphaFoldDB" id="A0A561V5F1"/>
<dbReference type="RefSeq" id="WP_145766537.1">
    <property type="nucleotide sequence ID" value="NZ_CP109114.1"/>
</dbReference>
<dbReference type="Proteomes" id="UP000318186">
    <property type="component" value="Unassembled WGS sequence"/>
</dbReference>
<organism evidence="2 4">
    <name type="scientific">Streptomyces brevispora</name>
    <dbReference type="NCBI Taxonomy" id="887462"/>
    <lineage>
        <taxon>Bacteria</taxon>
        <taxon>Bacillati</taxon>
        <taxon>Actinomycetota</taxon>
        <taxon>Actinomycetes</taxon>
        <taxon>Kitasatosporales</taxon>
        <taxon>Streptomycetaceae</taxon>
        <taxon>Streptomyces</taxon>
    </lineage>
</organism>
<reference evidence="2 4" key="1">
    <citation type="submission" date="2019-06" db="EMBL/GenBank/DDBJ databases">
        <title>Sequencing the genomes of 1000 actinobacteria strains.</title>
        <authorList>
            <person name="Klenk H.-P."/>
        </authorList>
    </citation>
    <scope>NUCLEOTIDE SEQUENCE [LARGE SCALE GENOMIC DNA]</scope>
    <source>
        <strain evidence="2 4">DSM 42059</strain>
    </source>
</reference>
<dbReference type="EMBL" id="VIWW01000001">
    <property type="protein sequence ID" value="TWG06841.1"/>
    <property type="molecule type" value="Genomic_DNA"/>
</dbReference>
<gene>
    <name evidence="2" type="ORF">FHX80_115338</name>
    <name evidence="3" type="ORF">OIE64_05150</name>
</gene>
<protein>
    <submittedName>
        <fullName evidence="2">Uncharacterized protein</fullName>
    </submittedName>
</protein>
<sequence length="70" mass="7491">MLLILEIAGVLMLLQGGAPLIQRMSGKDPEESFFIVNSFPDNQGLVSAVLLVGGILLLGAAVRIRRSRKS</sequence>
<dbReference type="OrthoDB" id="4337631at2"/>
<keyword evidence="1" id="KW-0812">Transmembrane</keyword>
<evidence type="ECO:0000313" key="3">
    <source>
        <dbReference type="EMBL" id="WSC12291.1"/>
    </source>
</evidence>
<reference evidence="3 5" key="2">
    <citation type="submission" date="2022-10" db="EMBL/GenBank/DDBJ databases">
        <title>The complete genomes of actinobacterial strains from the NBC collection.</title>
        <authorList>
            <person name="Joergensen T.S."/>
            <person name="Alvarez Arevalo M."/>
            <person name="Sterndorff E.B."/>
            <person name="Faurdal D."/>
            <person name="Vuksanovic O."/>
            <person name="Mourched A.-S."/>
            <person name="Charusanti P."/>
            <person name="Shaw S."/>
            <person name="Blin K."/>
            <person name="Weber T."/>
        </authorList>
    </citation>
    <scope>NUCLEOTIDE SEQUENCE [LARGE SCALE GENOMIC DNA]</scope>
    <source>
        <strain evidence="3 5">NBC 01769</strain>
    </source>
</reference>
<accession>A0A561V5F1</accession>
<evidence type="ECO:0000313" key="5">
    <source>
        <dbReference type="Proteomes" id="UP001330827"/>
    </source>
</evidence>
<name>A0A561V5F1_9ACTN</name>